<dbReference type="InterPro" id="IPR015421">
    <property type="entry name" value="PyrdxlP-dep_Trfase_major"/>
</dbReference>
<dbReference type="InterPro" id="IPR015424">
    <property type="entry name" value="PyrdxlP-dep_Trfase"/>
</dbReference>
<comment type="caution">
    <text evidence="13">The sequence shown here is derived from an EMBL/GenBank/DDBJ whole genome shotgun (WGS) entry which is preliminary data.</text>
</comment>
<evidence type="ECO:0000313" key="14">
    <source>
        <dbReference type="Proteomes" id="UP001589693"/>
    </source>
</evidence>
<dbReference type="PROSITE" id="PS00599">
    <property type="entry name" value="AA_TRANSFER_CLASS_2"/>
    <property type="match status" value="1"/>
</dbReference>
<evidence type="ECO:0000256" key="8">
    <source>
        <dbReference type="ARBA" id="ARBA00022898"/>
    </source>
</evidence>
<dbReference type="Gene3D" id="3.90.1150.10">
    <property type="entry name" value="Aspartate Aminotransferase, domain 1"/>
    <property type="match status" value="1"/>
</dbReference>
<evidence type="ECO:0000256" key="7">
    <source>
        <dbReference type="ARBA" id="ARBA00022679"/>
    </source>
</evidence>
<dbReference type="InterPro" id="IPR050106">
    <property type="entry name" value="HistidinolP_aminotransfase"/>
</dbReference>
<evidence type="ECO:0000313" key="13">
    <source>
        <dbReference type="EMBL" id="MFB9902337.1"/>
    </source>
</evidence>
<evidence type="ECO:0000256" key="9">
    <source>
        <dbReference type="ARBA" id="ARBA00023102"/>
    </source>
</evidence>
<comment type="catalytic activity">
    <reaction evidence="10">
        <text>L-histidinol phosphate + 2-oxoglutarate = 3-(imidazol-4-yl)-2-oxopropyl phosphate + L-glutamate</text>
        <dbReference type="Rhea" id="RHEA:23744"/>
        <dbReference type="ChEBI" id="CHEBI:16810"/>
        <dbReference type="ChEBI" id="CHEBI:29985"/>
        <dbReference type="ChEBI" id="CHEBI:57766"/>
        <dbReference type="ChEBI" id="CHEBI:57980"/>
        <dbReference type="EC" id="2.6.1.9"/>
    </reaction>
</comment>
<dbReference type="EMBL" id="JBHLZU010000001">
    <property type="protein sequence ID" value="MFB9902337.1"/>
    <property type="molecule type" value="Genomic_DNA"/>
</dbReference>
<comment type="cofactor">
    <cofactor evidence="1 11">
        <name>pyridoxal 5'-phosphate</name>
        <dbReference type="ChEBI" id="CHEBI:597326"/>
    </cofactor>
</comment>
<evidence type="ECO:0000256" key="5">
    <source>
        <dbReference type="ARBA" id="ARBA00022576"/>
    </source>
</evidence>
<dbReference type="Proteomes" id="UP001589693">
    <property type="component" value="Unassembled WGS sequence"/>
</dbReference>
<evidence type="ECO:0000259" key="12">
    <source>
        <dbReference type="Pfam" id="PF00155"/>
    </source>
</evidence>
<dbReference type="PANTHER" id="PTHR43643">
    <property type="entry name" value="HISTIDINOL-PHOSPHATE AMINOTRANSFERASE 2"/>
    <property type="match status" value="1"/>
</dbReference>
<dbReference type="Pfam" id="PF00155">
    <property type="entry name" value="Aminotran_1_2"/>
    <property type="match status" value="1"/>
</dbReference>
<protein>
    <recommendedName>
        <fullName evidence="4">histidinol-phosphate transaminase</fullName>
        <ecNumber evidence="4">2.6.1.9</ecNumber>
    </recommendedName>
</protein>
<comment type="similarity">
    <text evidence="3">Belongs to the class-II pyridoxal-phosphate-dependent aminotransferase family. Histidinol-phosphate aminotransferase subfamily.</text>
</comment>
<dbReference type="PANTHER" id="PTHR43643:SF6">
    <property type="entry name" value="HISTIDINOL-PHOSPHATE AMINOTRANSFERASE"/>
    <property type="match status" value="1"/>
</dbReference>
<gene>
    <name evidence="13" type="ORF">ACFFQA_00165</name>
</gene>
<evidence type="ECO:0000256" key="11">
    <source>
        <dbReference type="RuleBase" id="RU003693"/>
    </source>
</evidence>
<evidence type="ECO:0000256" key="4">
    <source>
        <dbReference type="ARBA" id="ARBA00012748"/>
    </source>
</evidence>
<name>A0ABV5ZN62_9PSEU</name>
<feature type="domain" description="Aminotransferase class I/classII large" evidence="12">
    <location>
        <begin position="29"/>
        <end position="335"/>
    </location>
</feature>
<dbReference type="EC" id="2.6.1.9" evidence="4"/>
<evidence type="ECO:0000256" key="2">
    <source>
        <dbReference type="ARBA" id="ARBA00005011"/>
    </source>
</evidence>
<evidence type="ECO:0000256" key="6">
    <source>
        <dbReference type="ARBA" id="ARBA00022605"/>
    </source>
</evidence>
<organism evidence="13 14">
    <name type="scientific">Allokutzneria oryzae</name>
    <dbReference type="NCBI Taxonomy" id="1378989"/>
    <lineage>
        <taxon>Bacteria</taxon>
        <taxon>Bacillati</taxon>
        <taxon>Actinomycetota</taxon>
        <taxon>Actinomycetes</taxon>
        <taxon>Pseudonocardiales</taxon>
        <taxon>Pseudonocardiaceae</taxon>
        <taxon>Allokutzneria</taxon>
    </lineage>
</organism>
<dbReference type="InterPro" id="IPR015422">
    <property type="entry name" value="PyrdxlP-dep_Trfase_small"/>
</dbReference>
<keyword evidence="9" id="KW-0368">Histidine biosynthesis</keyword>
<comment type="pathway">
    <text evidence="2">Amino-acid biosynthesis; L-histidine biosynthesis; L-histidine from 5-phospho-alpha-D-ribose 1-diphosphate: step 7/9.</text>
</comment>
<keyword evidence="8 11" id="KW-0663">Pyridoxal phosphate</keyword>
<accession>A0ABV5ZN62</accession>
<evidence type="ECO:0000256" key="3">
    <source>
        <dbReference type="ARBA" id="ARBA00007970"/>
    </source>
</evidence>
<dbReference type="RefSeq" id="WP_377849425.1">
    <property type="nucleotide sequence ID" value="NZ_JBHLZU010000001.1"/>
</dbReference>
<reference evidence="13 14" key="1">
    <citation type="submission" date="2024-09" db="EMBL/GenBank/DDBJ databases">
        <authorList>
            <person name="Sun Q."/>
            <person name="Mori K."/>
        </authorList>
    </citation>
    <scope>NUCLEOTIDE SEQUENCE [LARGE SCALE GENOMIC DNA]</scope>
    <source>
        <strain evidence="13 14">TBRC 7907</strain>
    </source>
</reference>
<keyword evidence="7 13" id="KW-0808">Transferase</keyword>
<dbReference type="Gene3D" id="3.40.640.10">
    <property type="entry name" value="Type I PLP-dependent aspartate aminotransferase-like (Major domain)"/>
    <property type="match status" value="1"/>
</dbReference>
<dbReference type="SUPFAM" id="SSF53383">
    <property type="entry name" value="PLP-dependent transferases"/>
    <property type="match status" value="1"/>
</dbReference>
<keyword evidence="5 13" id="KW-0032">Aminotransferase</keyword>
<dbReference type="InterPro" id="IPR004839">
    <property type="entry name" value="Aminotransferase_I/II_large"/>
</dbReference>
<sequence>MSSKFNASVPDADSLVRLHLSESPYGASRWAVEAAERELRRVNIYPDPERSALVGALAEHWGVGRDRVAVANGSDELVLACALTLGERSRPGLVTTGTFPGYRSCLDRVGRGCTAVALDVGEFAERLPEHGIGYICNPHNPSGSALSRVDMDTLVARAEDSGVPLVFDEAYMDFADPDTPQVRDYLSSDAPIIALRTFSKAYGLAALRVGYAVGAAALLSELAETLRTLPFSANRLAQAAALAALADQDFLRGVRDANAAQRVWFAEELTRRGRGFLPTTTNFMAVDVADSALAQNRLADEHGILVRDAGLFGSPGYVRVSLGSRDDLLHLLKALDDLGL</sequence>
<keyword evidence="14" id="KW-1185">Reference proteome</keyword>
<dbReference type="GO" id="GO:0004400">
    <property type="term" value="F:histidinol-phosphate transaminase activity"/>
    <property type="evidence" value="ECO:0007669"/>
    <property type="project" value="UniProtKB-EC"/>
</dbReference>
<evidence type="ECO:0000256" key="10">
    <source>
        <dbReference type="ARBA" id="ARBA00047481"/>
    </source>
</evidence>
<proteinExistence type="inferred from homology"/>
<dbReference type="InterPro" id="IPR001917">
    <property type="entry name" value="Aminotrans_II_pyridoxalP_BS"/>
</dbReference>
<dbReference type="CDD" id="cd00609">
    <property type="entry name" value="AAT_like"/>
    <property type="match status" value="1"/>
</dbReference>
<evidence type="ECO:0000256" key="1">
    <source>
        <dbReference type="ARBA" id="ARBA00001933"/>
    </source>
</evidence>
<keyword evidence="6" id="KW-0028">Amino-acid biosynthesis</keyword>